<evidence type="ECO:0000313" key="1">
    <source>
        <dbReference type="EMBL" id="KIJ23150.1"/>
    </source>
</evidence>
<keyword evidence="2" id="KW-1185">Reference proteome</keyword>
<dbReference type="Proteomes" id="UP000054279">
    <property type="component" value="Unassembled WGS sequence"/>
</dbReference>
<accession>A0A0C9UDE4</accession>
<dbReference type="AlphaFoldDB" id="A0A0C9UDE4"/>
<gene>
    <name evidence="1" type="ORF">M422DRAFT_276336</name>
</gene>
<reference evidence="1 2" key="1">
    <citation type="submission" date="2014-06" db="EMBL/GenBank/DDBJ databases">
        <title>Evolutionary Origins and Diversification of the Mycorrhizal Mutualists.</title>
        <authorList>
            <consortium name="DOE Joint Genome Institute"/>
            <consortium name="Mycorrhizal Genomics Consortium"/>
            <person name="Kohler A."/>
            <person name="Kuo A."/>
            <person name="Nagy L.G."/>
            <person name="Floudas D."/>
            <person name="Copeland A."/>
            <person name="Barry K.W."/>
            <person name="Cichocki N."/>
            <person name="Veneault-Fourrey C."/>
            <person name="LaButti K."/>
            <person name="Lindquist E.A."/>
            <person name="Lipzen A."/>
            <person name="Lundell T."/>
            <person name="Morin E."/>
            <person name="Murat C."/>
            <person name="Riley R."/>
            <person name="Ohm R."/>
            <person name="Sun H."/>
            <person name="Tunlid A."/>
            <person name="Henrissat B."/>
            <person name="Grigoriev I.V."/>
            <person name="Hibbett D.S."/>
            <person name="Martin F."/>
        </authorList>
    </citation>
    <scope>NUCLEOTIDE SEQUENCE [LARGE SCALE GENOMIC DNA]</scope>
    <source>
        <strain evidence="1 2">SS14</strain>
    </source>
</reference>
<evidence type="ECO:0000313" key="2">
    <source>
        <dbReference type="Proteomes" id="UP000054279"/>
    </source>
</evidence>
<protein>
    <submittedName>
        <fullName evidence="1">Uncharacterized protein</fullName>
    </submittedName>
</protein>
<organism evidence="1 2">
    <name type="scientific">Sphaerobolus stellatus (strain SS14)</name>
    <dbReference type="NCBI Taxonomy" id="990650"/>
    <lineage>
        <taxon>Eukaryota</taxon>
        <taxon>Fungi</taxon>
        <taxon>Dikarya</taxon>
        <taxon>Basidiomycota</taxon>
        <taxon>Agaricomycotina</taxon>
        <taxon>Agaricomycetes</taxon>
        <taxon>Phallomycetidae</taxon>
        <taxon>Geastrales</taxon>
        <taxon>Sphaerobolaceae</taxon>
        <taxon>Sphaerobolus</taxon>
    </lineage>
</organism>
<dbReference type="EMBL" id="KN837783">
    <property type="protein sequence ID" value="KIJ23150.1"/>
    <property type="molecule type" value="Genomic_DNA"/>
</dbReference>
<name>A0A0C9UDE4_SPHS4</name>
<proteinExistence type="predicted"/>
<dbReference type="HOGENOM" id="CLU_109933_0_0_1"/>
<sequence>MVCRFYREIRLAREALDSVIGGSESVLSSMEFKPYDSHSEDLENIPSLTLGDVEQGLRRPDAVMDAGHRMPGITLVEGCDEERGIMTSNIPTSQPVFSQDEAHPRHYTQKYTLETRSSSNLSHTTRNYPAALNSIHRELQREAYYPRRPVELAAKSTMIPLHKVQTSDGMFLDGTSESRTGRPIRTEITIEGQKKNNRTLHTGPRIIDNEAGWMDGYKT</sequence>